<reference evidence="2" key="2">
    <citation type="submission" date="2025-08" db="UniProtKB">
        <authorList>
            <consortium name="Ensembl"/>
        </authorList>
    </citation>
    <scope>IDENTIFICATION</scope>
</reference>
<proteinExistence type="predicted"/>
<reference evidence="2" key="1">
    <citation type="submission" date="2021-04" db="EMBL/GenBank/DDBJ databases">
        <authorList>
            <consortium name="Wellcome Sanger Institute Data Sharing"/>
        </authorList>
    </citation>
    <scope>NUCLEOTIDE SEQUENCE [LARGE SCALE GENOMIC DNA]</scope>
</reference>
<dbReference type="PROSITE" id="PS00675">
    <property type="entry name" value="SIGMA54_INTERACT_1"/>
    <property type="match status" value="1"/>
</dbReference>
<dbReference type="PANTHER" id="PTHR32046:SF11">
    <property type="entry name" value="IMMUNE-ASSOCIATED NUCLEOTIDE-BINDING PROTEIN 10-LIKE"/>
    <property type="match status" value="1"/>
</dbReference>
<dbReference type="Gene3D" id="3.40.50.300">
    <property type="entry name" value="P-loop containing nucleotide triphosphate hydrolases"/>
    <property type="match status" value="1"/>
</dbReference>
<organism evidence="2 3">
    <name type="scientific">Anabas testudineus</name>
    <name type="common">Climbing perch</name>
    <name type="synonym">Anthias testudineus</name>
    <dbReference type="NCBI Taxonomy" id="64144"/>
    <lineage>
        <taxon>Eukaryota</taxon>
        <taxon>Metazoa</taxon>
        <taxon>Chordata</taxon>
        <taxon>Craniata</taxon>
        <taxon>Vertebrata</taxon>
        <taxon>Euteleostomi</taxon>
        <taxon>Actinopterygii</taxon>
        <taxon>Neopterygii</taxon>
        <taxon>Teleostei</taxon>
        <taxon>Neoteleostei</taxon>
        <taxon>Acanthomorphata</taxon>
        <taxon>Anabantaria</taxon>
        <taxon>Anabantiformes</taxon>
        <taxon>Anabantoidei</taxon>
        <taxon>Anabantidae</taxon>
        <taxon>Anabas</taxon>
    </lineage>
</organism>
<evidence type="ECO:0000256" key="1">
    <source>
        <dbReference type="SAM" id="Coils"/>
    </source>
</evidence>
<dbReference type="Ensembl" id="ENSATET00000025861.2">
    <property type="protein sequence ID" value="ENSATEP00000025443.2"/>
    <property type="gene ID" value="ENSATEG00000017635.2"/>
</dbReference>
<dbReference type="SUPFAM" id="SSF52540">
    <property type="entry name" value="P-loop containing nucleoside triphosphate hydrolases"/>
    <property type="match status" value="1"/>
</dbReference>
<dbReference type="PANTHER" id="PTHR32046">
    <property type="entry name" value="G DOMAIN-CONTAINING PROTEIN"/>
    <property type="match status" value="1"/>
</dbReference>
<feature type="coiled-coil region" evidence="1">
    <location>
        <begin position="252"/>
        <end position="282"/>
    </location>
</feature>
<dbReference type="STRING" id="64144.ENSATEP00000025443"/>
<protein>
    <submittedName>
        <fullName evidence="2">Uncharacterized protein</fullName>
    </submittedName>
</protein>
<keyword evidence="1" id="KW-0175">Coiled coil</keyword>
<dbReference type="InterPro" id="IPR027417">
    <property type="entry name" value="P-loop_NTPase"/>
</dbReference>
<dbReference type="OrthoDB" id="8954335at2759"/>
<dbReference type="CDD" id="cd00882">
    <property type="entry name" value="Ras_like_GTPase"/>
    <property type="match status" value="1"/>
</dbReference>
<keyword evidence="3" id="KW-1185">Reference proteome</keyword>
<evidence type="ECO:0000313" key="3">
    <source>
        <dbReference type="Proteomes" id="UP000265040"/>
    </source>
</evidence>
<dbReference type="FunCoup" id="A0A3Q1J587">
    <property type="interactions" value="14"/>
</dbReference>
<sequence>MQCRSLLLVTVKMDFGTLKKITLGQRNAIKNKTILLVGETGAGKSTLINALVNYALGVEFEENIWFEIVEDEKIRQTESQTSDVIVYEIFGFEGIEHDLIVSQRLFDLFRSNDGVHAIDAVGLVMKASESRLSDRLRYIFDSVMSLFGKDLEENIVALITHSNGRKPTNALKALEAAEIKCAKNVKNEPVHFVFDNCQNEERTEDIEDLKHSDRVTMKGLSEFTDFLEKAAPQKLEKTVDVLNERITLTACINNLQERIEFIKLKRQEIQQTQEALKIYEQKVNKNKNFTIEVDEPYKESEPIESQMWWWVFYQGAVCCKVCEENCHYPGCTVAWYPDRCEVMKSGHCTVCTGKCPVSDHVKENWRFVTKTRKVEKTLNDVKEKYNKNKVCEKTSSLLENLQRELENLEANKIQLLDEAYKHTMNLEKIALNVYSLSTYVHLDFLIEEMMERKENTEKIRNLKQIASQMNEGLQAGLKYMYSKVSDLFRFIRKVDAKRGTEV</sequence>
<dbReference type="AlphaFoldDB" id="A0A3Q1J587"/>
<name>A0A3Q1J587_ANATE</name>
<evidence type="ECO:0000313" key="2">
    <source>
        <dbReference type="Ensembl" id="ENSATEP00000025443.2"/>
    </source>
</evidence>
<dbReference type="Proteomes" id="UP000265040">
    <property type="component" value="Chromosome 18"/>
</dbReference>
<dbReference type="GO" id="GO:0005525">
    <property type="term" value="F:GTP binding"/>
    <property type="evidence" value="ECO:0007669"/>
    <property type="project" value="InterPro"/>
</dbReference>
<reference evidence="2" key="3">
    <citation type="submission" date="2025-09" db="UniProtKB">
        <authorList>
            <consortium name="Ensembl"/>
        </authorList>
    </citation>
    <scope>IDENTIFICATION</scope>
</reference>
<dbReference type="InterPro" id="IPR025662">
    <property type="entry name" value="Sigma_54_int_dom_ATP-bd_1"/>
</dbReference>
<dbReference type="GeneTree" id="ENSGT00500000044904"/>
<feature type="coiled-coil region" evidence="1">
    <location>
        <begin position="391"/>
        <end position="418"/>
    </location>
</feature>
<dbReference type="InParanoid" id="A0A3Q1J587"/>
<accession>A0A3Q1J587</accession>